<dbReference type="AlphaFoldDB" id="A0AAF0WG88"/>
<feature type="signal peptide" evidence="2">
    <location>
        <begin position="1"/>
        <end position="19"/>
    </location>
</feature>
<protein>
    <submittedName>
        <fullName evidence="3">Uncharacterized protein</fullName>
    </submittedName>
</protein>
<evidence type="ECO:0000256" key="2">
    <source>
        <dbReference type="SAM" id="SignalP"/>
    </source>
</evidence>
<accession>A0AAF0WG88</accession>
<keyword evidence="4" id="KW-1185">Reference proteome</keyword>
<evidence type="ECO:0000313" key="3">
    <source>
        <dbReference type="EMBL" id="WOG87768.1"/>
    </source>
</evidence>
<keyword evidence="1 2" id="KW-0732">Signal</keyword>
<sequence>MTNYLLLILFFSFVSKGLCVCDKNSIIVGTERSGRLIGGKDEWNVEITNNCTCFQKSITLKCDGFQSVSPVDPRLFKKVADHCLLNQGRALPPFNSIKFSYAWYPPFFLIPQFSIVQC</sequence>
<evidence type="ECO:0000313" key="4">
    <source>
        <dbReference type="Proteomes" id="UP000077755"/>
    </source>
</evidence>
<dbReference type="PANTHER" id="PTHR33184:SF72">
    <property type="entry name" value="BETA-1,3-N-ACETYLGLUCOSAMINYLTRANSFERASE FAMILY PROTEIN"/>
    <property type="match status" value="1"/>
</dbReference>
<dbReference type="EMBL" id="CP093344">
    <property type="protein sequence ID" value="WOG87768.1"/>
    <property type="molecule type" value="Genomic_DNA"/>
</dbReference>
<evidence type="ECO:0000256" key="1">
    <source>
        <dbReference type="ARBA" id="ARBA00022729"/>
    </source>
</evidence>
<dbReference type="InterPro" id="IPR040361">
    <property type="entry name" value="TPD1"/>
</dbReference>
<dbReference type="Pfam" id="PF24068">
    <property type="entry name" value="TPD1_C"/>
    <property type="match status" value="1"/>
</dbReference>
<reference evidence="3" key="2">
    <citation type="submission" date="2022-03" db="EMBL/GenBank/DDBJ databases">
        <title>Draft title - Genomic analysis of global carrot germplasm unveils the trajectory of domestication and the origin of high carotenoid orange carrot.</title>
        <authorList>
            <person name="Iorizzo M."/>
            <person name="Ellison S."/>
            <person name="Senalik D."/>
            <person name="Macko-Podgorni A."/>
            <person name="Grzebelus D."/>
            <person name="Bostan H."/>
            <person name="Rolling W."/>
            <person name="Curaba J."/>
            <person name="Simon P."/>
        </authorList>
    </citation>
    <scope>NUCLEOTIDE SEQUENCE</scope>
    <source>
        <tissue evidence="3">Leaf</tissue>
    </source>
</reference>
<proteinExistence type="predicted"/>
<reference evidence="3" key="1">
    <citation type="journal article" date="2016" name="Nat. Genet.">
        <title>A high-quality carrot genome assembly provides new insights into carotenoid accumulation and asterid genome evolution.</title>
        <authorList>
            <person name="Iorizzo M."/>
            <person name="Ellison S."/>
            <person name="Senalik D."/>
            <person name="Zeng P."/>
            <person name="Satapoomin P."/>
            <person name="Huang J."/>
            <person name="Bowman M."/>
            <person name="Iovene M."/>
            <person name="Sanseverino W."/>
            <person name="Cavagnaro P."/>
            <person name="Yildiz M."/>
            <person name="Macko-Podgorni A."/>
            <person name="Moranska E."/>
            <person name="Grzebelus E."/>
            <person name="Grzebelus D."/>
            <person name="Ashrafi H."/>
            <person name="Zheng Z."/>
            <person name="Cheng S."/>
            <person name="Spooner D."/>
            <person name="Van Deynze A."/>
            <person name="Simon P."/>
        </authorList>
    </citation>
    <scope>NUCLEOTIDE SEQUENCE</scope>
    <source>
        <tissue evidence="3">Leaf</tissue>
    </source>
</reference>
<dbReference type="Proteomes" id="UP000077755">
    <property type="component" value="Chromosome 2"/>
</dbReference>
<dbReference type="PANTHER" id="PTHR33184">
    <property type="entry name" value="PROTEIN TAPETUM DETERMINANT 1-LIKE-RELATED"/>
    <property type="match status" value="1"/>
</dbReference>
<dbReference type="GO" id="GO:0001709">
    <property type="term" value="P:cell fate determination"/>
    <property type="evidence" value="ECO:0007669"/>
    <property type="project" value="TreeGrafter"/>
</dbReference>
<name>A0AAF0WG88_DAUCS</name>
<gene>
    <name evidence="3" type="ORF">DCAR_0206999</name>
</gene>
<organism evidence="3 4">
    <name type="scientific">Daucus carota subsp. sativus</name>
    <name type="common">Carrot</name>
    <dbReference type="NCBI Taxonomy" id="79200"/>
    <lineage>
        <taxon>Eukaryota</taxon>
        <taxon>Viridiplantae</taxon>
        <taxon>Streptophyta</taxon>
        <taxon>Embryophyta</taxon>
        <taxon>Tracheophyta</taxon>
        <taxon>Spermatophyta</taxon>
        <taxon>Magnoliopsida</taxon>
        <taxon>eudicotyledons</taxon>
        <taxon>Gunneridae</taxon>
        <taxon>Pentapetalae</taxon>
        <taxon>asterids</taxon>
        <taxon>campanulids</taxon>
        <taxon>Apiales</taxon>
        <taxon>Apiaceae</taxon>
        <taxon>Apioideae</taxon>
        <taxon>Scandiceae</taxon>
        <taxon>Daucinae</taxon>
        <taxon>Daucus</taxon>
        <taxon>Daucus sect. Daucus</taxon>
    </lineage>
</organism>
<feature type="chain" id="PRO_5041949876" evidence="2">
    <location>
        <begin position="20"/>
        <end position="118"/>
    </location>
</feature>